<feature type="domain" description="Ammonium transporter AmtB-like" evidence="6">
    <location>
        <begin position="90"/>
        <end position="286"/>
    </location>
</feature>
<dbReference type="Pfam" id="PF00909">
    <property type="entry name" value="Ammonium_transp"/>
    <property type="match status" value="1"/>
</dbReference>
<dbReference type="InterPro" id="IPR029020">
    <property type="entry name" value="Ammonium/urea_transptr"/>
</dbReference>
<dbReference type="AlphaFoldDB" id="A0AAN9IW43"/>
<comment type="caution">
    <text evidence="7">The sequence shown here is derived from an EMBL/GenBank/DDBJ whole genome shotgun (WGS) entry which is preliminary data.</text>
</comment>
<comment type="subcellular location">
    <subcellularLocation>
        <location evidence="1">Membrane</location>
        <topology evidence="1">Multi-pass membrane protein</topology>
    </subcellularLocation>
</comment>
<evidence type="ECO:0000259" key="6">
    <source>
        <dbReference type="Pfam" id="PF00909"/>
    </source>
</evidence>
<dbReference type="PANTHER" id="PTHR11730:SF94">
    <property type="entry name" value="AMMONIUM TRANSPORTER"/>
    <property type="match status" value="1"/>
</dbReference>
<dbReference type="InterPro" id="IPR024041">
    <property type="entry name" value="NH4_transpt_AmtB-like_dom"/>
</dbReference>
<feature type="transmembrane region" description="Helical" evidence="5">
    <location>
        <begin position="188"/>
        <end position="206"/>
    </location>
</feature>
<feature type="transmembrane region" description="Helical" evidence="5">
    <location>
        <begin position="100"/>
        <end position="121"/>
    </location>
</feature>
<evidence type="ECO:0000256" key="4">
    <source>
        <dbReference type="ARBA" id="ARBA00023136"/>
    </source>
</evidence>
<feature type="transmembrane region" description="Helical" evidence="5">
    <location>
        <begin position="156"/>
        <end position="176"/>
    </location>
</feature>
<evidence type="ECO:0000256" key="2">
    <source>
        <dbReference type="ARBA" id="ARBA00022692"/>
    </source>
</evidence>
<evidence type="ECO:0000313" key="8">
    <source>
        <dbReference type="Proteomes" id="UP001372338"/>
    </source>
</evidence>
<evidence type="ECO:0000313" key="7">
    <source>
        <dbReference type="EMBL" id="KAK7287483.1"/>
    </source>
</evidence>
<reference evidence="7 8" key="1">
    <citation type="submission" date="2024-01" db="EMBL/GenBank/DDBJ databases">
        <title>The genomes of 5 underutilized Papilionoideae crops provide insights into root nodulation and disease resistanc.</title>
        <authorList>
            <person name="Yuan L."/>
        </authorList>
    </citation>
    <scope>NUCLEOTIDE SEQUENCE [LARGE SCALE GENOMIC DNA]</scope>
    <source>
        <strain evidence="7">ZHUSHIDOU_FW_LH</strain>
        <tissue evidence="7">Leaf</tissue>
    </source>
</reference>
<protein>
    <recommendedName>
        <fullName evidence="6">Ammonium transporter AmtB-like domain-containing protein</fullName>
    </recommendedName>
</protein>
<dbReference type="Gene3D" id="1.10.3430.10">
    <property type="entry name" value="Ammonium transporter AmtB like domains"/>
    <property type="match status" value="1"/>
</dbReference>
<keyword evidence="3 5" id="KW-1133">Transmembrane helix</keyword>
<evidence type="ECO:0000256" key="1">
    <source>
        <dbReference type="ARBA" id="ARBA00004141"/>
    </source>
</evidence>
<proteinExistence type="predicted"/>
<dbReference type="EMBL" id="JAYWIO010000001">
    <property type="protein sequence ID" value="KAK7287483.1"/>
    <property type="molecule type" value="Genomic_DNA"/>
</dbReference>
<feature type="transmembrane region" description="Helical" evidence="5">
    <location>
        <begin position="234"/>
        <end position="259"/>
    </location>
</feature>
<feature type="transmembrane region" description="Helical" evidence="5">
    <location>
        <begin position="57"/>
        <end position="80"/>
    </location>
</feature>
<dbReference type="SUPFAM" id="SSF111352">
    <property type="entry name" value="Ammonium transporter"/>
    <property type="match status" value="1"/>
</dbReference>
<accession>A0AAN9IW43</accession>
<organism evidence="7 8">
    <name type="scientific">Crotalaria pallida</name>
    <name type="common">Smooth rattlebox</name>
    <name type="synonym">Crotalaria striata</name>
    <dbReference type="NCBI Taxonomy" id="3830"/>
    <lineage>
        <taxon>Eukaryota</taxon>
        <taxon>Viridiplantae</taxon>
        <taxon>Streptophyta</taxon>
        <taxon>Embryophyta</taxon>
        <taxon>Tracheophyta</taxon>
        <taxon>Spermatophyta</taxon>
        <taxon>Magnoliopsida</taxon>
        <taxon>eudicotyledons</taxon>
        <taxon>Gunneridae</taxon>
        <taxon>Pentapetalae</taxon>
        <taxon>rosids</taxon>
        <taxon>fabids</taxon>
        <taxon>Fabales</taxon>
        <taxon>Fabaceae</taxon>
        <taxon>Papilionoideae</taxon>
        <taxon>50 kb inversion clade</taxon>
        <taxon>genistoids sensu lato</taxon>
        <taxon>core genistoids</taxon>
        <taxon>Crotalarieae</taxon>
        <taxon>Crotalaria</taxon>
    </lineage>
</organism>
<keyword evidence="8" id="KW-1185">Reference proteome</keyword>
<sequence length="311" mass="33512">MMDVADNLSAAKKNEIQHLMHLVQLVDDNNKAASKANDITSSDEGSGELTGDYLDQVLLILLAPMWCIWLVWLLVSGVLLSKARVSVYENRGSFYGQWSVVGRTAVTTTFAGCSATLTTLFGKRLLTGHWNVTDVCDGLLGGFAAITAGCSVVEPWAAILCGFVAAWVLIGCNILAERFKYDDPLEAAKLHGGCGTWGIIFTTLFADKEYVNEVYSGLPDRPYGLLMGGGGKLLAAHVIQILVIIVWVSVTMGSLFFVLHKLNLLRISADEEMAGLDLTSHGGLAYVYNEEIELAQKFAFGATRAHSSAAA</sequence>
<dbReference type="GO" id="GO:0008519">
    <property type="term" value="F:ammonium channel activity"/>
    <property type="evidence" value="ECO:0007669"/>
    <property type="project" value="InterPro"/>
</dbReference>
<evidence type="ECO:0000256" key="3">
    <source>
        <dbReference type="ARBA" id="ARBA00022989"/>
    </source>
</evidence>
<keyword evidence="2 5" id="KW-0812">Transmembrane</keyword>
<dbReference type="GO" id="GO:0097272">
    <property type="term" value="P:ammonium homeostasis"/>
    <property type="evidence" value="ECO:0007669"/>
    <property type="project" value="TreeGrafter"/>
</dbReference>
<dbReference type="GO" id="GO:0005886">
    <property type="term" value="C:plasma membrane"/>
    <property type="evidence" value="ECO:0007669"/>
    <property type="project" value="TreeGrafter"/>
</dbReference>
<name>A0AAN9IW43_CROPI</name>
<dbReference type="Proteomes" id="UP001372338">
    <property type="component" value="Unassembled WGS sequence"/>
</dbReference>
<evidence type="ECO:0000256" key="5">
    <source>
        <dbReference type="SAM" id="Phobius"/>
    </source>
</evidence>
<dbReference type="PANTHER" id="PTHR11730">
    <property type="entry name" value="AMMONIUM TRANSPORTER"/>
    <property type="match status" value="1"/>
</dbReference>
<gene>
    <name evidence="7" type="ORF">RIF29_00763</name>
</gene>
<keyword evidence="4 5" id="KW-0472">Membrane</keyword>